<evidence type="ECO:0000259" key="3">
    <source>
        <dbReference type="SMART" id="SM01403"/>
    </source>
</evidence>
<evidence type="ECO:0000256" key="2">
    <source>
        <dbReference type="ARBA" id="ARBA00023274"/>
    </source>
</evidence>
<reference evidence="4 5" key="1">
    <citation type="submission" date="2014-07" db="EMBL/GenBank/DDBJ databases">
        <title>Genomic and transcriptomic analysis on Apis cerana provide comprehensive insights into honey bee biology.</title>
        <authorList>
            <person name="Diao Q."/>
            <person name="Sun L."/>
            <person name="Zheng H."/>
            <person name="Zheng H."/>
            <person name="Xu S."/>
            <person name="Wang S."/>
            <person name="Zeng Z."/>
            <person name="Hu F."/>
            <person name="Su S."/>
            <person name="Wu J."/>
        </authorList>
    </citation>
    <scope>NUCLEOTIDE SEQUENCE [LARGE SCALE GENOMIC DNA]</scope>
    <source>
        <tissue evidence="4">Pupae without intestine</tissue>
    </source>
</reference>
<keyword evidence="2" id="KW-0687">Ribonucleoprotein</keyword>
<dbReference type="SUPFAM" id="SSF54999">
    <property type="entry name" value="Ribosomal protein S10"/>
    <property type="match status" value="1"/>
</dbReference>
<keyword evidence="1 4" id="KW-0689">Ribosomal protein</keyword>
<dbReference type="Pfam" id="PF00338">
    <property type="entry name" value="Ribosomal_S10"/>
    <property type="match status" value="1"/>
</dbReference>
<dbReference type="STRING" id="94128.A0A2A3EU53"/>
<dbReference type="GO" id="GO:1990904">
    <property type="term" value="C:ribonucleoprotein complex"/>
    <property type="evidence" value="ECO:0007669"/>
    <property type="project" value="UniProtKB-KW"/>
</dbReference>
<dbReference type="PANTHER" id="PTHR13473">
    <property type="entry name" value="MITOCHONDRIAL RIBOSOMAL PROTEIN L48"/>
    <property type="match status" value="1"/>
</dbReference>
<proteinExistence type="predicted"/>
<dbReference type="Gene3D" id="3.30.70.600">
    <property type="entry name" value="Ribosomal protein S10 domain"/>
    <property type="match status" value="1"/>
</dbReference>
<protein>
    <submittedName>
        <fullName evidence="4">39S ribosomal protein L48</fullName>
    </submittedName>
</protein>
<accession>A0A2A3EU53</accession>
<dbReference type="SMART" id="SM01403">
    <property type="entry name" value="Ribosomal_S10"/>
    <property type="match status" value="1"/>
</dbReference>
<sequence>MILNVLKQFTTYYRCPLFNKGIRFYSIYEPPYLKLYTYIKKEFEIPIYPVLNIQIKGYKYSLLESYQSFIHKIVKVFNITIDDSFAFPHKEFKIKKLKKNTTIIDAEYHLKIYERDMQISNVSSTICPIFIRILEATLPEGVSLSIHKYDPILKKKCLIPNKELLDLKTELQEMIEDKAK</sequence>
<dbReference type="InterPro" id="IPR027486">
    <property type="entry name" value="Ribosomal_uS10_dom"/>
</dbReference>
<evidence type="ECO:0000313" key="5">
    <source>
        <dbReference type="Proteomes" id="UP000242457"/>
    </source>
</evidence>
<dbReference type="InterPro" id="IPR027487">
    <property type="entry name" value="Ribosomal_mL48"/>
</dbReference>
<organism evidence="4 5">
    <name type="scientific">Apis cerana cerana</name>
    <name type="common">Oriental honeybee</name>
    <dbReference type="NCBI Taxonomy" id="94128"/>
    <lineage>
        <taxon>Eukaryota</taxon>
        <taxon>Metazoa</taxon>
        <taxon>Ecdysozoa</taxon>
        <taxon>Arthropoda</taxon>
        <taxon>Hexapoda</taxon>
        <taxon>Insecta</taxon>
        <taxon>Pterygota</taxon>
        <taxon>Neoptera</taxon>
        <taxon>Endopterygota</taxon>
        <taxon>Hymenoptera</taxon>
        <taxon>Apocrita</taxon>
        <taxon>Aculeata</taxon>
        <taxon>Apoidea</taxon>
        <taxon>Anthophila</taxon>
        <taxon>Apidae</taxon>
        <taxon>Apis</taxon>
    </lineage>
</organism>
<gene>
    <name evidence="4" type="ORF">APICC_04538</name>
</gene>
<keyword evidence="5" id="KW-1185">Reference proteome</keyword>
<dbReference type="AlphaFoldDB" id="A0A2A3EU53"/>
<dbReference type="PANTHER" id="PTHR13473:SF0">
    <property type="entry name" value="LARGE RIBOSOMAL SUBUNIT PROTEIN ML48"/>
    <property type="match status" value="1"/>
</dbReference>
<dbReference type="GO" id="GO:0005761">
    <property type="term" value="C:mitochondrial ribosome"/>
    <property type="evidence" value="ECO:0007669"/>
    <property type="project" value="InterPro"/>
</dbReference>
<name>A0A2A3EU53_APICC</name>
<dbReference type="OrthoDB" id="5984298at2759"/>
<dbReference type="Proteomes" id="UP000242457">
    <property type="component" value="Unassembled WGS sequence"/>
</dbReference>
<evidence type="ECO:0000313" key="4">
    <source>
        <dbReference type="EMBL" id="PBC34736.1"/>
    </source>
</evidence>
<evidence type="ECO:0000256" key="1">
    <source>
        <dbReference type="ARBA" id="ARBA00022980"/>
    </source>
</evidence>
<feature type="domain" description="Small ribosomal subunit protein uS10" evidence="3">
    <location>
        <begin position="52"/>
        <end position="147"/>
    </location>
</feature>
<dbReference type="InterPro" id="IPR036838">
    <property type="entry name" value="Ribosomal_uS10_dom_sf"/>
</dbReference>
<dbReference type="EMBL" id="KZ288186">
    <property type="protein sequence ID" value="PBC34736.1"/>
    <property type="molecule type" value="Genomic_DNA"/>
</dbReference>